<dbReference type="EMBL" id="PKPP01010286">
    <property type="protein sequence ID" value="PWA46435.1"/>
    <property type="molecule type" value="Genomic_DNA"/>
</dbReference>
<evidence type="ECO:0000259" key="3">
    <source>
        <dbReference type="Pfam" id="PF13966"/>
    </source>
</evidence>
<feature type="domain" description="Reverse transcriptase zinc-binding" evidence="3">
    <location>
        <begin position="252"/>
        <end position="312"/>
    </location>
</feature>
<protein>
    <submittedName>
        <fullName evidence="4">RNA-directed DNA polymerase, eukaryota, Reverse transcriptase zinc-binding domain protein</fullName>
    </submittedName>
</protein>
<evidence type="ECO:0000313" key="4">
    <source>
        <dbReference type="EMBL" id="PWA46435.1"/>
    </source>
</evidence>
<organism evidence="4 5">
    <name type="scientific">Artemisia annua</name>
    <name type="common">Sweet wormwood</name>
    <dbReference type="NCBI Taxonomy" id="35608"/>
    <lineage>
        <taxon>Eukaryota</taxon>
        <taxon>Viridiplantae</taxon>
        <taxon>Streptophyta</taxon>
        <taxon>Embryophyta</taxon>
        <taxon>Tracheophyta</taxon>
        <taxon>Spermatophyta</taxon>
        <taxon>Magnoliopsida</taxon>
        <taxon>eudicotyledons</taxon>
        <taxon>Gunneridae</taxon>
        <taxon>Pentapetalae</taxon>
        <taxon>asterids</taxon>
        <taxon>campanulids</taxon>
        <taxon>Asterales</taxon>
        <taxon>Asteraceae</taxon>
        <taxon>Asteroideae</taxon>
        <taxon>Anthemideae</taxon>
        <taxon>Artemisiinae</taxon>
        <taxon>Artemisia</taxon>
    </lineage>
</organism>
<evidence type="ECO:0000256" key="2">
    <source>
        <dbReference type="SAM" id="Phobius"/>
    </source>
</evidence>
<dbReference type="InterPro" id="IPR026960">
    <property type="entry name" value="RVT-Znf"/>
</dbReference>
<dbReference type="AlphaFoldDB" id="A0A2U1LBR4"/>
<name>A0A2U1LBR4_ARTAN</name>
<evidence type="ECO:0000256" key="1">
    <source>
        <dbReference type="SAM" id="MobiDB-lite"/>
    </source>
</evidence>
<keyword evidence="4" id="KW-0695">RNA-directed DNA polymerase</keyword>
<dbReference type="OrthoDB" id="899381at2759"/>
<dbReference type="Pfam" id="PF13966">
    <property type="entry name" value="zf-RVT"/>
    <property type="match status" value="1"/>
</dbReference>
<comment type="caution">
    <text evidence="4">The sequence shown here is derived from an EMBL/GenBank/DDBJ whole genome shotgun (WGS) entry which is preliminary data.</text>
</comment>
<reference evidence="4 5" key="1">
    <citation type="journal article" date="2018" name="Mol. Plant">
        <title>The genome of Artemisia annua provides insight into the evolution of Asteraceae family and artemisinin biosynthesis.</title>
        <authorList>
            <person name="Shen Q."/>
            <person name="Zhang L."/>
            <person name="Liao Z."/>
            <person name="Wang S."/>
            <person name="Yan T."/>
            <person name="Shi P."/>
            <person name="Liu M."/>
            <person name="Fu X."/>
            <person name="Pan Q."/>
            <person name="Wang Y."/>
            <person name="Lv Z."/>
            <person name="Lu X."/>
            <person name="Zhang F."/>
            <person name="Jiang W."/>
            <person name="Ma Y."/>
            <person name="Chen M."/>
            <person name="Hao X."/>
            <person name="Li L."/>
            <person name="Tang Y."/>
            <person name="Lv G."/>
            <person name="Zhou Y."/>
            <person name="Sun X."/>
            <person name="Brodelius P.E."/>
            <person name="Rose J.K.C."/>
            <person name="Tang K."/>
        </authorList>
    </citation>
    <scope>NUCLEOTIDE SEQUENCE [LARGE SCALE GENOMIC DNA]</scope>
    <source>
        <strain evidence="5">cv. Huhao1</strain>
        <tissue evidence="4">Leaf</tissue>
    </source>
</reference>
<dbReference type="Proteomes" id="UP000245207">
    <property type="component" value="Unassembled WGS sequence"/>
</dbReference>
<proteinExistence type="predicted"/>
<keyword evidence="4" id="KW-0548">Nucleotidyltransferase</keyword>
<keyword evidence="2" id="KW-1133">Transmembrane helix</keyword>
<feature type="region of interest" description="Disordered" evidence="1">
    <location>
        <begin position="1"/>
        <end position="33"/>
    </location>
</feature>
<evidence type="ECO:0000313" key="5">
    <source>
        <dbReference type="Proteomes" id="UP000245207"/>
    </source>
</evidence>
<accession>A0A2U1LBR4</accession>
<dbReference type="STRING" id="35608.A0A2U1LBR4"/>
<keyword evidence="4" id="KW-0808">Transferase</keyword>
<dbReference type="GO" id="GO:0003964">
    <property type="term" value="F:RNA-directed DNA polymerase activity"/>
    <property type="evidence" value="ECO:0007669"/>
    <property type="project" value="UniProtKB-KW"/>
</dbReference>
<keyword evidence="5" id="KW-1185">Reference proteome</keyword>
<feature type="region of interest" description="Disordered" evidence="1">
    <location>
        <begin position="107"/>
        <end position="166"/>
    </location>
</feature>
<gene>
    <name evidence="4" type="ORF">CTI12_AA508930</name>
</gene>
<sequence length="393" mass="44794">MRNKRQSRPPQKLADSDYSVTNTKSKNQKNVTKKDVVKDTMENIETVGEGAKCEGNNRKLDGSDGIVNGKEEGEKCVSTENVVNEIVDKNGEVVKVHDVGDCDSDVQNVNKMSEDTKDSGVDIGDKGIVENNGDLESGNKQNVSENGEKDGAQRLNRSGGSGDKTYAASTTVTLNDLCKKLFVIPTEVDENEIIIFKANMTVKEFVMDESGQWPAEWSYKFPTITQLQQIVLNPERKDMLLWKRNDGSLHKFSIRQAYRDMIENGESVNWHKLVWFYHNIPNHAFILWLAIQMKLPTQYKIKKNGEAMILWCVYSAMVMKTLMITFFLNVPTQVNYGQKLCRRLKWMLITQTGNGDWKIWLTSLKMKKSKAFWDTEKEWAVKLHVVLCFKDSG</sequence>
<feature type="transmembrane region" description="Helical" evidence="2">
    <location>
        <begin position="308"/>
        <end position="328"/>
    </location>
</feature>
<keyword evidence="2" id="KW-0812">Transmembrane</keyword>
<feature type="compositionally biased region" description="Basic and acidic residues" evidence="1">
    <location>
        <begin position="112"/>
        <end position="128"/>
    </location>
</feature>
<keyword evidence="2" id="KW-0472">Membrane</keyword>